<organism evidence="2 3">
    <name type="scientific">Lophiostoma macrostomum CBS 122681</name>
    <dbReference type="NCBI Taxonomy" id="1314788"/>
    <lineage>
        <taxon>Eukaryota</taxon>
        <taxon>Fungi</taxon>
        <taxon>Dikarya</taxon>
        <taxon>Ascomycota</taxon>
        <taxon>Pezizomycotina</taxon>
        <taxon>Dothideomycetes</taxon>
        <taxon>Pleosporomycetidae</taxon>
        <taxon>Pleosporales</taxon>
        <taxon>Lophiostomataceae</taxon>
        <taxon>Lophiostoma</taxon>
    </lineage>
</organism>
<dbReference type="SUPFAM" id="SSF51197">
    <property type="entry name" value="Clavaminate synthase-like"/>
    <property type="match status" value="1"/>
</dbReference>
<evidence type="ECO:0000313" key="2">
    <source>
        <dbReference type="EMBL" id="KAF2647959.1"/>
    </source>
</evidence>
<feature type="region of interest" description="Disordered" evidence="1">
    <location>
        <begin position="1"/>
        <end position="35"/>
    </location>
</feature>
<dbReference type="EMBL" id="MU004568">
    <property type="protein sequence ID" value="KAF2647959.1"/>
    <property type="molecule type" value="Genomic_DNA"/>
</dbReference>
<dbReference type="AlphaFoldDB" id="A0A6A6SJP0"/>
<name>A0A6A6SJP0_9PLEO</name>
<feature type="region of interest" description="Disordered" evidence="1">
    <location>
        <begin position="144"/>
        <end position="171"/>
    </location>
</feature>
<feature type="compositionally biased region" description="Polar residues" evidence="1">
    <location>
        <begin position="14"/>
        <end position="27"/>
    </location>
</feature>
<reference evidence="2" key="1">
    <citation type="journal article" date="2020" name="Stud. Mycol.">
        <title>101 Dothideomycetes genomes: a test case for predicting lifestyles and emergence of pathogens.</title>
        <authorList>
            <person name="Haridas S."/>
            <person name="Albert R."/>
            <person name="Binder M."/>
            <person name="Bloem J."/>
            <person name="Labutti K."/>
            <person name="Salamov A."/>
            <person name="Andreopoulos B."/>
            <person name="Baker S."/>
            <person name="Barry K."/>
            <person name="Bills G."/>
            <person name="Bluhm B."/>
            <person name="Cannon C."/>
            <person name="Castanera R."/>
            <person name="Culley D."/>
            <person name="Daum C."/>
            <person name="Ezra D."/>
            <person name="Gonzalez J."/>
            <person name="Henrissat B."/>
            <person name="Kuo A."/>
            <person name="Liang C."/>
            <person name="Lipzen A."/>
            <person name="Lutzoni F."/>
            <person name="Magnuson J."/>
            <person name="Mondo S."/>
            <person name="Nolan M."/>
            <person name="Ohm R."/>
            <person name="Pangilinan J."/>
            <person name="Park H.-J."/>
            <person name="Ramirez L."/>
            <person name="Alfaro M."/>
            <person name="Sun H."/>
            <person name="Tritt A."/>
            <person name="Yoshinaga Y."/>
            <person name="Zwiers L.-H."/>
            <person name="Turgeon B."/>
            <person name="Goodwin S."/>
            <person name="Spatafora J."/>
            <person name="Crous P."/>
            <person name="Grigoriev I."/>
        </authorList>
    </citation>
    <scope>NUCLEOTIDE SEQUENCE</scope>
    <source>
        <strain evidence="2">CBS 122681</strain>
    </source>
</reference>
<gene>
    <name evidence="2" type="ORF">K491DRAFT_699279</name>
</gene>
<sequence>MDGDMDGEGGGADSSQRPSSININSNPEPGAESGLRRYIGPCKSLHHAESKKTATMLRLFRYESWSPKIVAEPHADLGLLSLVIGDVPGLEVWNGHQFWDIEREYHRWGPEKPCATLLGGRQLERLSNFRYAAGGHRVVSYGKPAPIPPPALSKSTKKGHSHDNTDTTVLDGEGGDKAYRYSIVFVLRAHEDVIVDTDALTTSITGVFKEPVRGLRAGTWYEQIRGKHFNINIGFEEREKQRRKVAGRKAGVGIGMQGQEKGKEEGRDGGMGAG</sequence>
<dbReference type="InterPro" id="IPR027443">
    <property type="entry name" value="IPNS-like_sf"/>
</dbReference>
<protein>
    <recommendedName>
        <fullName evidence="4">Isopenicillin N synthase-like Fe(2+) 2OG dioxygenase domain-containing protein</fullName>
    </recommendedName>
</protein>
<dbReference type="Gene3D" id="2.60.120.330">
    <property type="entry name" value="B-lactam Antibiotic, Isopenicillin N Synthase, Chain"/>
    <property type="match status" value="1"/>
</dbReference>
<evidence type="ECO:0008006" key="4">
    <source>
        <dbReference type="Google" id="ProtNLM"/>
    </source>
</evidence>
<accession>A0A6A6SJP0</accession>
<keyword evidence="3" id="KW-1185">Reference proteome</keyword>
<dbReference type="OrthoDB" id="288590at2759"/>
<feature type="region of interest" description="Disordered" evidence="1">
    <location>
        <begin position="244"/>
        <end position="274"/>
    </location>
</feature>
<evidence type="ECO:0000256" key="1">
    <source>
        <dbReference type="SAM" id="MobiDB-lite"/>
    </source>
</evidence>
<evidence type="ECO:0000313" key="3">
    <source>
        <dbReference type="Proteomes" id="UP000799324"/>
    </source>
</evidence>
<proteinExistence type="predicted"/>
<dbReference type="Proteomes" id="UP000799324">
    <property type="component" value="Unassembled WGS sequence"/>
</dbReference>